<dbReference type="InterPro" id="IPR000742">
    <property type="entry name" value="EGF"/>
</dbReference>
<evidence type="ECO:0000256" key="11">
    <source>
        <dbReference type="ARBA" id="ARBA00022837"/>
    </source>
</evidence>
<dbReference type="PRINTS" id="PR00205">
    <property type="entry name" value="CADHERIN"/>
</dbReference>
<dbReference type="OrthoDB" id="26203at2759"/>
<evidence type="ECO:0000259" key="34">
    <source>
        <dbReference type="PROSITE" id="PS50261"/>
    </source>
</evidence>
<dbReference type="SUPFAM" id="SSF49899">
    <property type="entry name" value="Concanavalin A-like lectins/glucanases"/>
    <property type="match status" value="2"/>
</dbReference>
<feature type="transmembrane region" description="Helical" evidence="28">
    <location>
        <begin position="2823"/>
        <end position="2839"/>
    </location>
</feature>
<name>A0A226ME94_CALSU</name>
<comment type="caution">
    <text evidence="24">Lacks conserved residue(s) required for the propagation of feature annotation.</text>
</comment>
<dbReference type="CDD" id="cd11304">
    <property type="entry name" value="Cadherin_repeat"/>
    <property type="match status" value="9"/>
</dbReference>
<evidence type="ECO:0000256" key="18">
    <source>
        <dbReference type="ARBA" id="ARBA00023180"/>
    </source>
</evidence>
<dbReference type="Pfam" id="PF00916">
    <property type="entry name" value="Sulfate_transp"/>
    <property type="match status" value="1"/>
</dbReference>
<feature type="region of interest" description="Disordered" evidence="27">
    <location>
        <begin position="2496"/>
        <end position="2530"/>
    </location>
</feature>
<dbReference type="Gene3D" id="2.60.120.200">
    <property type="match status" value="2"/>
</dbReference>
<dbReference type="Gene3D" id="4.10.1240.10">
    <property type="entry name" value="GPCR, family 2, extracellular hormone receptor domain"/>
    <property type="match status" value="1"/>
</dbReference>
<keyword evidence="11 23" id="KW-0106">Calcium</keyword>
<feature type="disulfide bond" evidence="24">
    <location>
        <begin position="1088"/>
        <end position="1097"/>
    </location>
</feature>
<dbReference type="CDD" id="cd00055">
    <property type="entry name" value="EGF_Lam"/>
    <property type="match status" value="1"/>
</dbReference>
<dbReference type="InterPro" id="IPR001791">
    <property type="entry name" value="Laminin_G"/>
</dbReference>
<dbReference type="Gene3D" id="2.60.220.50">
    <property type="match status" value="1"/>
</dbReference>
<feature type="transmembrane region" description="Helical" evidence="28">
    <location>
        <begin position="2925"/>
        <end position="2952"/>
    </location>
</feature>
<evidence type="ECO:0000256" key="9">
    <source>
        <dbReference type="ARBA" id="ARBA00022729"/>
    </source>
</evidence>
<feature type="disulfide bond" evidence="25">
    <location>
        <begin position="1702"/>
        <end position="1719"/>
    </location>
</feature>
<dbReference type="InterPro" id="IPR001902">
    <property type="entry name" value="SLC26A/SulP_fam"/>
</dbReference>
<dbReference type="Gene3D" id="2.170.300.10">
    <property type="entry name" value="Tie2 ligand-binding domain superfamily"/>
    <property type="match status" value="1"/>
</dbReference>
<dbReference type="SMART" id="SM00180">
    <property type="entry name" value="EGF_Lam"/>
    <property type="match status" value="1"/>
</dbReference>
<dbReference type="FunFam" id="2.60.40.60:FF:000023">
    <property type="entry name" value="Cadherin EGF LAG seven-pass G-type receptor 3"/>
    <property type="match status" value="1"/>
</dbReference>
<keyword evidence="38" id="KW-1185">Reference proteome</keyword>
<dbReference type="InterPro" id="IPR015919">
    <property type="entry name" value="Cadherin-like_sf"/>
</dbReference>
<feature type="transmembrane region" description="Helical" evidence="28">
    <location>
        <begin position="2845"/>
        <end position="2870"/>
    </location>
</feature>
<feature type="domain" description="EGF-like" evidence="30">
    <location>
        <begin position="1002"/>
        <end position="1060"/>
    </location>
</feature>
<feature type="transmembrane region" description="Helical" evidence="28">
    <location>
        <begin position="2342"/>
        <end position="2363"/>
    </location>
</feature>
<keyword evidence="6 24" id="KW-0245">EGF-like domain</keyword>
<feature type="domain" description="GAIN-B" evidence="32">
    <location>
        <begin position="1983"/>
        <end position="2147"/>
    </location>
</feature>
<dbReference type="Gene3D" id="3.30.830.10">
    <property type="entry name" value="Metalloenzyme, LuxS/M16 peptidase-like"/>
    <property type="match status" value="2"/>
</dbReference>
<evidence type="ECO:0000259" key="35">
    <source>
        <dbReference type="PROSITE" id="PS50268"/>
    </source>
</evidence>
<dbReference type="Pfam" id="PF00675">
    <property type="entry name" value="Peptidase_M16"/>
    <property type="match status" value="1"/>
</dbReference>
<feature type="transmembrane region" description="Helical" evidence="28">
    <location>
        <begin position="3162"/>
        <end position="3179"/>
    </location>
</feature>
<dbReference type="PROSITE" id="PS00650">
    <property type="entry name" value="G_PROTEIN_RECEP_F2_2"/>
    <property type="match status" value="1"/>
</dbReference>
<feature type="domain" description="EGF-like" evidence="30">
    <location>
        <begin position="1606"/>
        <end position="1643"/>
    </location>
</feature>
<evidence type="ECO:0000256" key="19">
    <source>
        <dbReference type="ARBA" id="ARBA00023224"/>
    </source>
</evidence>
<dbReference type="FunFam" id="2.170.300.10:FF:000011">
    <property type="entry name" value="cadherin EGF LAG seven-pass G-type receptor 1"/>
    <property type="match status" value="1"/>
</dbReference>
<dbReference type="Pfam" id="PF23592">
    <property type="entry name" value="Cadherin_CELSR2_9th"/>
    <property type="match status" value="1"/>
</dbReference>
<feature type="domain" description="STAS" evidence="36">
    <location>
        <begin position="3276"/>
        <end position="3458"/>
    </location>
</feature>
<evidence type="ECO:0000256" key="5">
    <source>
        <dbReference type="ARBA" id="ARBA00022475"/>
    </source>
</evidence>
<dbReference type="SMART" id="SM00179">
    <property type="entry name" value="EGF_CA"/>
    <property type="match status" value="4"/>
</dbReference>
<feature type="transmembrane region" description="Helical" evidence="28">
    <location>
        <begin position="2369"/>
        <end position="2392"/>
    </location>
</feature>
<dbReference type="Gene3D" id="1.20.1070.10">
    <property type="entry name" value="Rhodopsin 7-helix transmembrane proteins"/>
    <property type="match status" value="1"/>
</dbReference>
<dbReference type="CDD" id="cd07042">
    <property type="entry name" value="STAS_SulP_like_sulfate_transporter"/>
    <property type="match status" value="1"/>
</dbReference>
<dbReference type="GO" id="GO:0055085">
    <property type="term" value="P:transmembrane transport"/>
    <property type="evidence" value="ECO:0007669"/>
    <property type="project" value="InterPro"/>
</dbReference>
<dbReference type="FunFam" id="2.60.40.60:FF:000013">
    <property type="entry name" value="Cadherin EGF LAG seven-pass G-type receptor"/>
    <property type="match status" value="1"/>
</dbReference>
<feature type="domain" description="Cadherin" evidence="35">
    <location>
        <begin position="390"/>
        <end position="491"/>
    </location>
</feature>
<evidence type="ECO:0000256" key="15">
    <source>
        <dbReference type="ARBA" id="ARBA00023136"/>
    </source>
</evidence>
<dbReference type="PROSITE" id="PS50025">
    <property type="entry name" value="LAM_G_DOMAIN"/>
    <property type="match status" value="2"/>
</dbReference>
<dbReference type="FunFam" id="2.10.25.10:FF:000359">
    <property type="entry name" value="Cadherin EGF LAG seven-pass G-type receptor 3"/>
    <property type="match status" value="1"/>
</dbReference>
<feature type="compositionally biased region" description="Polar residues" evidence="27">
    <location>
        <begin position="2620"/>
        <end position="2629"/>
    </location>
</feature>
<feature type="disulfide bond" evidence="24">
    <location>
        <begin position="1595"/>
        <end position="1604"/>
    </location>
</feature>
<evidence type="ECO:0000256" key="2">
    <source>
        <dbReference type="ARBA" id="ARBA00004651"/>
    </source>
</evidence>
<feature type="domain" description="Cadherin" evidence="35">
    <location>
        <begin position="595"/>
        <end position="700"/>
    </location>
</feature>
<dbReference type="FunFam" id="2.60.40.60:FF:000044">
    <property type="entry name" value="Cadherin, EGF LAG seven-pass G-type receptor 3"/>
    <property type="match status" value="1"/>
</dbReference>
<dbReference type="Pfam" id="PF00008">
    <property type="entry name" value="EGF"/>
    <property type="match status" value="2"/>
</dbReference>
<dbReference type="FunFam" id="2.60.120.200:FF:000020">
    <property type="entry name" value="Cadherin EGF LAG seven-pass G-type receptor 2"/>
    <property type="match status" value="1"/>
</dbReference>
<dbReference type="STRING" id="9009.A0A226ME94"/>
<feature type="domain" description="G-protein coupled receptors family 2 profile 1" evidence="33">
    <location>
        <begin position="1732"/>
        <end position="1805"/>
    </location>
</feature>
<dbReference type="PROSITE" id="PS50027">
    <property type="entry name" value="EGF_LAM_2"/>
    <property type="match status" value="1"/>
</dbReference>
<evidence type="ECO:0000256" key="24">
    <source>
        <dbReference type="PROSITE-ProRule" id="PRU00076"/>
    </source>
</evidence>
<dbReference type="SUPFAM" id="SSF63411">
    <property type="entry name" value="LuxS/MPP-like metallohydrolase"/>
    <property type="match status" value="2"/>
</dbReference>
<dbReference type="CDD" id="cd00110">
    <property type="entry name" value="LamG"/>
    <property type="match status" value="2"/>
</dbReference>
<dbReference type="InterPro" id="IPR020894">
    <property type="entry name" value="Cadherin_CS"/>
</dbReference>
<keyword evidence="17" id="KW-0675">Receptor</keyword>
<dbReference type="GO" id="GO:0004930">
    <property type="term" value="F:G protein-coupled receptor activity"/>
    <property type="evidence" value="ECO:0007669"/>
    <property type="project" value="UniProtKB-KW"/>
</dbReference>
<dbReference type="InterPro" id="IPR011765">
    <property type="entry name" value="Pept_M16_N"/>
</dbReference>
<dbReference type="InterPro" id="IPR032471">
    <property type="entry name" value="AGRL2-4_GAIN_subdom_A"/>
</dbReference>
<keyword evidence="9" id="KW-0732">Signal</keyword>
<evidence type="ECO:0000256" key="14">
    <source>
        <dbReference type="ARBA" id="ARBA00023040"/>
    </source>
</evidence>
<dbReference type="PROSITE" id="PS00010">
    <property type="entry name" value="ASX_HYDROXYL"/>
    <property type="match status" value="1"/>
</dbReference>
<keyword evidence="20" id="KW-0379">Hydroxylation</keyword>
<dbReference type="FunFam" id="1.20.1070.10:FF:000108">
    <property type="entry name" value="Cadherin EGF LAG seven-pass G-type receptor 3"/>
    <property type="match status" value="1"/>
</dbReference>
<dbReference type="InterPro" id="IPR017981">
    <property type="entry name" value="GPCR_2-like_7TM"/>
</dbReference>
<feature type="transmembrane region" description="Helical" evidence="28">
    <location>
        <begin position="2158"/>
        <end position="2181"/>
    </location>
</feature>
<feature type="domain" description="EGF-like" evidence="30">
    <location>
        <begin position="1102"/>
        <end position="1140"/>
    </location>
</feature>
<keyword evidence="10" id="KW-0677">Repeat</keyword>
<evidence type="ECO:0000256" key="22">
    <source>
        <dbReference type="ARBA" id="ARBA00071751"/>
    </source>
</evidence>
<evidence type="ECO:0000313" key="38">
    <source>
        <dbReference type="Proteomes" id="UP000198323"/>
    </source>
</evidence>
<feature type="region of interest" description="Disordered" evidence="27">
    <location>
        <begin position="2612"/>
        <end position="2634"/>
    </location>
</feature>
<feature type="domain" description="Laminin EGF-like" evidence="31">
    <location>
        <begin position="1700"/>
        <end position="1747"/>
    </location>
</feature>
<feature type="transmembrane region" description="Helical" evidence="28">
    <location>
        <begin position="3223"/>
        <end position="3252"/>
    </location>
</feature>
<keyword evidence="26" id="KW-0175">Coiled coil</keyword>
<keyword evidence="13 28" id="KW-1133">Transmembrane helix</keyword>
<feature type="domain" description="Cadherin" evidence="35">
    <location>
        <begin position="179"/>
        <end position="284"/>
    </location>
</feature>
<keyword evidence="7" id="KW-0597">Phosphoprotein</keyword>
<evidence type="ECO:0000256" key="4">
    <source>
        <dbReference type="ARBA" id="ARBA00022473"/>
    </source>
</evidence>
<protein>
    <recommendedName>
        <fullName evidence="22">Cadherin EGF LAG seven-pass G-type receptor 3</fullName>
    </recommendedName>
</protein>
<dbReference type="InterPro" id="IPR002645">
    <property type="entry name" value="STAS_dom"/>
</dbReference>
<dbReference type="PROSITE" id="PS50221">
    <property type="entry name" value="GAIN_B"/>
    <property type="match status" value="1"/>
</dbReference>
<dbReference type="PRINTS" id="PR00249">
    <property type="entry name" value="GPCRSECRETIN"/>
</dbReference>
<evidence type="ECO:0000256" key="23">
    <source>
        <dbReference type="PROSITE-ProRule" id="PRU00043"/>
    </source>
</evidence>
<dbReference type="PROSITE" id="PS50261">
    <property type="entry name" value="G_PROTEIN_RECEP_F2_4"/>
    <property type="match status" value="1"/>
</dbReference>
<dbReference type="EMBL" id="MCFN01001132">
    <property type="protein sequence ID" value="OXB53603.1"/>
    <property type="molecule type" value="Genomic_DNA"/>
</dbReference>
<feature type="transmembrane region" description="Helical" evidence="28">
    <location>
        <begin position="3126"/>
        <end position="3150"/>
    </location>
</feature>
<dbReference type="Pfam" id="PF16489">
    <property type="entry name" value="GAIN"/>
    <property type="match status" value="1"/>
</dbReference>
<dbReference type="CDD" id="cd00054">
    <property type="entry name" value="EGF_CA"/>
    <property type="match status" value="4"/>
</dbReference>
<feature type="domain" description="Cadherin" evidence="35">
    <location>
        <begin position="701"/>
        <end position="802"/>
    </location>
</feature>
<dbReference type="InterPro" id="IPR011249">
    <property type="entry name" value="Metalloenz_LuxS/M16"/>
</dbReference>
<feature type="domain" description="Cadherin" evidence="35">
    <location>
        <begin position="13"/>
        <end position="70"/>
    </location>
</feature>
<dbReference type="FunFam" id="2.60.40.60:FF:000010">
    <property type="entry name" value="Cadherin EGF LAG seven-pass G-type receptor 3"/>
    <property type="match status" value="2"/>
</dbReference>
<evidence type="ECO:0000259" key="32">
    <source>
        <dbReference type="PROSITE" id="PS50221"/>
    </source>
</evidence>
<dbReference type="InterPro" id="IPR007863">
    <property type="entry name" value="Peptidase_M16_C"/>
</dbReference>
<dbReference type="InterPro" id="IPR001879">
    <property type="entry name" value="GPCR_2_extracellular_dom"/>
</dbReference>
<reference evidence="37 38" key="1">
    <citation type="submission" date="2016-07" db="EMBL/GenBank/DDBJ databases">
        <title>Disparate Historic Effective Population Sizes Predicted by Modern Levels of Genome Diversity for the Scaled Quail (Callipepla squamata) and the Northern Bobwhite (Colinus virginianus): Inferences from First and Second Generation Draft Genome Assemblies for Sympatric New World Quail.</title>
        <authorList>
            <person name="Oldeschulte D.L."/>
            <person name="Halley Y.A."/>
            <person name="Bhattarai E.K."/>
            <person name="Brashear W.A."/>
            <person name="Hill J."/>
            <person name="Metz R.P."/>
            <person name="Johnson C.D."/>
            <person name="Rollins D."/>
            <person name="Peterson M.J."/>
            <person name="Bickhart D.M."/>
            <person name="Decker J.E."/>
            <person name="Seabury C.M."/>
        </authorList>
    </citation>
    <scope>NUCLEOTIDE SEQUENCE [LARGE SCALE GENOMIC DNA]</scope>
    <source>
        <strain evidence="37 38">Texas</strain>
        <tissue evidence="37">Leg muscle</tissue>
    </source>
</reference>
<dbReference type="PROSITE" id="PS50268">
    <property type="entry name" value="CADHERIN_2"/>
    <property type="match status" value="8"/>
</dbReference>
<feature type="transmembrane region" description="Helical" evidence="28">
    <location>
        <begin position="2260"/>
        <end position="2280"/>
    </location>
</feature>
<feature type="domain" description="EGF-like" evidence="30">
    <location>
        <begin position="1569"/>
        <end position="1605"/>
    </location>
</feature>
<dbReference type="FunFam" id="2.10.25.10:FF:000113">
    <property type="entry name" value="Cadherin, EGF LAG seven-pass G-type receptor 3"/>
    <property type="match status" value="1"/>
</dbReference>
<dbReference type="Pfam" id="PF05193">
    <property type="entry name" value="Peptidase_M16_C"/>
    <property type="match status" value="1"/>
</dbReference>
<dbReference type="GO" id="GO:0007166">
    <property type="term" value="P:cell surface receptor signaling pathway"/>
    <property type="evidence" value="ECO:0007669"/>
    <property type="project" value="InterPro"/>
</dbReference>
<organism evidence="37 38">
    <name type="scientific">Callipepla squamata</name>
    <name type="common">Scaled quail</name>
    <dbReference type="NCBI Taxonomy" id="9009"/>
    <lineage>
        <taxon>Eukaryota</taxon>
        <taxon>Metazoa</taxon>
        <taxon>Chordata</taxon>
        <taxon>Craniata</taxon>
        <taxon>Vertebrata</taxon>
        <taxon>Euteleostomi</taxon>
        <taxon>Archelosauria</taxon>
        <taxon>Archosauria</taxon>
        <taxon>Dinosauria</taxon>
        <taxon>Saurischia</taxon>
        <taxon>Theropoda</taxon>
        <taxon>Coelurosauria</taxon>
        <taxon>Aves</taxon>
        <taxon>Neognathae</taxon>
        <taxon>Galloanserae</taxon>
        <taxon>Galliformes</taxon>
        <taxon>Odontophoridae</taxon>
        <taxon>Callipepla</taxon>
    </lineage>
</organism>
<evidence type="ECO:0000256" key="13">
    <source>
        <dbReference type="ARBA" id="ARBA00022989"/>
    </source>
</evidence>
<keyword evidence="21 25" id="KW-0424">Laminin EGF-like domain</keyword>
<evidence type="ECO:0000256" key="1">
    <source>
        <dbReference type="ARBA" id="ARBA00002066"/>
    </source>
</evidence>
<evidence type="ECO:0000256" key="7">
    <source>
        <dbReference type="ARBA" id="ARBA00022553"/>
    </source>
</evidence>
<feature type="transmembrane region" description="Helical" evidence="28">
    <location>
        <begin position="3006"/>
        <end position="3025"/>
    </location>
</feature>
<accession>A0A226ME94</accession>
<dbReference type="PANTHER" id="PTHR24026">
    <property type="entry name" value="FAT ATYPICAL CADHERIN-RELATED"/>
    <property type="match status" value="1"/>
</dbReference>
<comment type="similarity">
    <text evidence="3">Belongs to the G-protein coupled receptor 2 family. LN-TM7 subfamily.</text>
</comment>
<feature type="domain" description="Laminin G" evidence="29">
    <location>
        <begin position="1388"/>
        <end position="1567"/>
    </location>
</feature>
<dbReference type="SMART" id="SM00303">
    <property type="entry name" value="GPS"/>
    <property type="match status" value="1"/>
</dbReference>
<dbReference type="Pfam" id="PF02210">
    <property type="entry name" value="Laminin_G_2"/>
    <property type="match status" value="2"/>
</dbReference>
<evidence type="ECO:0000256" key="8">
    <source>
        <dbReference type="ARBA" id="ARBA00022692"/>
    </source>
</evidence>
<evidence type="ECO:0000256" key="17">
    <source>
        <dbReference type="ARBA" id="ARBA00023170"/>
    </source>
</evidence>
<keyword evidence="19" id="KW-0807">Transducer</keyword>
<dbReference type="InterPro" id="IPR036445">
    <property type="entry name" value="GPCR_2_extracell_dom_sf"/>
</dbReference>
<sequence length="3819" mass="420429">MDALMNSRSLELFSIDPRAGLISTTRALDRESMELHYFRVTAADHGAPRLSATTMVAIAVADRNDHDPVFEQSEYRETIRENVEEGYPILQLRATDVDSPPNANIRYRFVNERAAHAVFEIDPRSGLITTSGPVDREKMERYSLVVEANDQGREPGPRSATVRVYITVLDENDNTPQFSEKRYIVQVREDVRPHTEILRVTATDLDKDNNALVHYNIISGNSRGQFSIDSVTGEIQVVAPLDFEVEREYALRIRAQDAGRPPLSNNTGMASIQVVDINDHAPIFVSTPFQISVLENAPLGHSVIHIQAVDADYGENARLEYKLTGVSADTPFVVNSATGWITVSGPLDRELVEHYFFGVEARDHGSPSLSASASVTITVMDVNDNRPEFTQKEYFIRLNEDAAVGTSVLSVTAIDRDVNSAITYQITGGNTRNRFAISTQGGVGIITLSLPLDYKQERRYVLTVTASDRTLRDNCHVHINITDANTHRPVFQSAHYSVSINEDRPVGSTVVVISATDDDVGENARITYYLEDNVPQFRIDPDSGAITLQAELDYEDQVTYTLAITAKDNGIPQKADTTYVEIMVNDVNDNAPQFVSPHYQGVISEDAPPFTSVLQISATDRDAHTNGRVQYTFQNGEDGDGDFTIEPTSGIIRTVRRLDRESVPVYELTAYAVDRGIPAQRTPVHIQVTIQDVNDNAPVFPAEEFEVLVKENSIVGSVVAQITAIDPDEGPNAQIMYQIVEGNIPEIFQMDIFSGELTALIDLDYETKPEYVIVVQATSAPLVSRATVHIKLIDQNDNSPVLKNFQILFNNYVSNKSNTFPSGVIGKVPAYDPDVSDRLFYTFERGNELHLLIVNQSSGELRLSRKLDNNRPLVASMLVTVTDGIHSVTAQCVLRVIIITEDMLANSITVRLENMWQERFLSPLLATFLEGVATVLATPKEDIFIFNIQNDTDVGGTVLNVSFSALAPRGRHYFSSEELQEQLYMKRMALTGASMLEVLPFDDNVCLREPCQNYMKCISVLKFDSSAPFIASPSTLFRPIHPITGLRCRCPQGFTGDYCETEINLCYSNPCQHGGTCTRKEGGYTCVCRQHFSGENCEVDSRSGHCQPGVCRNGGTCTNSTDGGFRCQCPAGGFETPFCELATRSFPPRSFVMFRGLRQRFHLTLSLSFSTVEPGGLLLYNGRLNERHDFLAVEIIQGQVQLKYSTGESSTVVSPYLPGGVSDGQWHTLQLRYYNKPKVSALGVVQGPSKDKVAILTVDECDASVALQFGSEIGNYSCAAEGVQTSSKKSLDLTGPLLLGGVPNLPENFPVSHRDFVGCMRDLYIDNKRIDLASYIANNGTTAGCHAKHSFCDSSPCKNGGTCSVSWGTYSCLCPVGFGGKDCRHAMHHAHYFQGNSVLSWDFKTDVKISVPWYLGLAFRTRQTDGVLLQAHAGQYTTLLCQLAGGLLSFMVSRGSGRSTSLVLDQLQLNDGRWHDLQLELRDVRSGRDSRYVITIVLDFGLYQDTVVVGNELHGLKVKHLHVGGVLGSGEVQNGLKGCIQGVRLGDSITGTVLPKPSHALRVEAGCSVPSPCDSNPCPANSICKDEWQSYSCVCQPGYYGGECVDACHLNPCKNKSVCRRKPGSPLGYVCECGGNFFGQYCEHRMDQQCPKGWWGNPSCGPCNCDVSKGFDPDCNKTNGQCHCKDFHYRPKGSDTCLPCDCYPVGSSSRSCDKETGRCHCRPGVIGRQCNSCDSPFAEVTPSGCEVLYDGCPKSLKAGVWWPQTKFGFSAVVLCPRGSLGAAVRHCDEEKGWLEPDLFNCTSPAFKELSMLLEGLERNETELNTIEAKKLAHRLRAVTDHMDHYFGNDVHITYRLLSRLMAFESQQRGFGLTATQDAHFNENLLRAGSSVLAPENREHWAMLPHSEHGSASLMEQLRDYSGTLASNMKLTYLNPVGVVTPNIMLSIDRMENHSHIRRRYPRYHSSLFRGQPAWDPHTHVVLPLSVLSPPKAEVPTVAGGEGNYTVESSSPRQALPEPEPALTVIILIMYRTLGGLLPARYQVDRRSVRLPKNPVMNSPIVSVSVFSNHTFLRGPLDTPLVLEFHLLETANRSKPLCVQWNHSSPTNPSGFWTARDCELVYRNATHVHCQCSQFGTFGVLMDSSHREQLEGDLETLAIVTYSLVSLSLVALLLTFSFLACLKGLKSNTRGIHSNISVTLFFSELLFLLGINRTENQFLCTVIAILLHCFFLSTFAWLFVQGLHIYRMQTEARNINFGAMRFYYAIGWGVPAIITGLAVGLDPEGYGNPDFCWISIHDKLVWSFAGPITVVIVMNGVMFLLVAKMSCSPGQKETKKKSVLMTLRSSFVLLLVISATWLFGLLAVNNSVLAFHYLYTVLCSLQGLAVLVLFCVLNEEVQEAWKLACLGKKGQSEEAARSTQGPSTYNNTALFEESGLIRITLGASTISSVSSVRSARTHSSQRGYLRDNMTARQGSALDHSLLGHAGPTDIDVAMFHRDAGGDQDSDSDSDLSLDEERSLSIPSSESEENVRLRGRFPRQFKRAAHSERLLTDPTNTAPKGKLCGVCRDVDGNDLMSYWPALGECEVHPCSLQKWGSERKLGFDINKDAANNNQPDLALTSGDENSLTQTQRQRKGILKNRLQYPPALQGLPAVGRMTNELSWYKTSTLGHRAVPAASYGRIYSGAGSLSQPASRYSSREQLDLLMRRQMSREQLSRNNSGECLETVPSRHGSREELDTIPSRHGAAEPGGMAAEMVLSRRPGQPCSEVLSEADLEELAQRKLPSKTSTHDYLRKARCSASTAKSLLFRFLPVLRWLPRYPVKDWLLGDIASGFSVGIMHLPQGLAYALLAGLPPVTGLYSSFYPVFLYFFFGTSRHNSVGPFAVISVMIGSVTDSLVPSEDFMEFVNGTNDTVVNEAQRDAARVELVATITVLTGIFQVALGLLQFGFVVTYLSDPLVRGYTTAASVHVLISQLKNVFGVSLGEHSGPLSLFVTFIEICKKLPETNVGTLITAIIAMVAIFIVKELNHKFSAKLPMPIPIELITLSPQIIISTGISYGVNLNSKFGISVVGDIPSGLKPPVVPNVNYFGQVVGNAFAIAVVGYAICISLGKIFALKHGYKVDSNQELIALGLSNFLGGFFQCFAISCSMSRSLVQESTGGNSQVAGVISSLVILVTILKIGELFHDLPKAILSAIIIINLKGMFKQFTDLRTLWKSNRVDLMVWVVTFIATLLLNLDIGLGASVAFALLTVIFRTQLPHYSILGRVTNTDVYKDVAEYEKAQEVPGIKIFRSSSTIYFANVEMYSDALKKKSGINVDRLIEKKKKALKKLKKQQKKAEKERAKRKKDSEAECNGPGIAVIDLRGEEGSTPAEPTLRSLGLPQPDFHAVILDFSPVNFVDTVSIKILKNIFRDFHEIEVDVFVASCPVSVLAQLERGNFFSPTITKHHFFPSVNDAVLHIKGETRPAPAALLPLTRSRGAATYAQTLQNIPETNVTTLDNGLRVASEESGQPTCTVGVWIGAGSRYENEKNNGAGYFVEHLAFKGTKKRPCAVFEKELESMGAHLNGYTSREQSAYYIKALSKDMPKVVELLADVVQNCALEESQIEKERGVILQELKEMDSDLTNVTFDYLHATAFQGTALARTVEGTTENIKHLTRADLASYIDTHFKAPRMVLAAAGGISHKELVDAARQHFSGVSVTYKEDAVPILPRCRFTGSEIRARDDGLPVAHIALAVEGPGWADPDNVVLHVANAIIGRYDRTFGGGKHQSSRLAALAVEHKLCHSFQTFNTSYSDTGLFGFHFVADPLSVDDMMFCAQGEW</sequence>
<evidence type="ECO:0000256" key="6">
    <source>
        <dbReference type="ARBA" id="ARBA00022536"/>
    </source>
</evidence>
<dbReference type="InterPro" id="IPR056286">
    <property type="entry name" value="Cadherin_CELSR1-3_9th"/>
</dbReference>
<evidence type="ECO:0000256" key="26">
    <source>
        <dbReference type="SAM" id="Coils"/>
    </source>
</evidence>
<feature type="region of interest" description="Disordered" evidence="27">
    <location>
        <begin position="2710"/>
        <end position="2744"/>
    </location>
</feature>
<keyword evidence="5" id="KW-1003">Cell membrane</keyword>
<keyword evidence="18" id="KW-0325">Glycoprotein</keyword>
<dbReference type="Gene3D" id="3.30.750.24">
    <property type="entry name" value="STAS domain"/>
    <property type="match status" value="1"/>
</dbReference>
<dbReference type="InterPro" id="IPR057244">
    <property type="entry name" value="GAIN_B"/>
</dbReference>
<dbReference type="Pfam" id="PF00028">
    <property type="entry name" value="Cadherin"/>
    <property type="match status" value="8"/>
</dbReference>
<feature type="coiled-coil region" evidence="26">
    <location>
        <begin position="3315"/>
        <end position="3349"/>
    </location>
</feature>
<feature type="compositionally biased region" description="Acidic residues" evidence="27">
    <location>
        <begin position="2500"/>
        <end position="2512"/>
    </location>
</feature>
<dbReference type="InterPro" id="IPR002126">
    <property type="entry name" value="Cadherin-like_dom"/>
</dbReference>
<dbReference type="GO" id="GO:0005509">
    <property type="term" value="F:calcium ion binding"/>
    <property type="evidence" value="ECO:0007669"/>
    <property type="project" value="UniProtKB-UniRule"/>
</dbReference>
<dbReference type="GO" id="GO:0007156">
    <property type="term" value="P:homophilic cell adhesion via plasma membrane adhesion molecules"/>
    <property type="evidence" value="ECO:0007669"/>
    <property type="project" value="InterPro"/>
</dbReference>
<feature type="transmembrane region" description="Helical" evidence="28">
    <location>
        <begin position="2300"/>
        <end position="2321"/>
    </location>
</feature>
<dbReference type="SMART" id="SM00008">
    <property type="entry name" value="HormR"/>
    <property type="match status" value="1"/>
</dbReference>
<dbReference type="InterPro" id="IPR001881">
    <property type="entry name" value="EGF-like_Ca-bd_dom"/>
</dbReference>
<dbReference type="PROSITE" id="PS01186">
    <property type="entry name" value="EGF_2"/>
    <property type="match status" value="2"/>
</dbReference>
<feature type="disulfide bond" evidence="24">
    <location>
        <begin position="1633"/>
        <end position="1642"/>
    </location>
</feature>
<dbReference type="CDD" id="cd15993">
    <property type="entry name" value="7tmB2_CELSR3"/>
    <property type="match status" value="1"/>
</dbReference>
<dbReference type="InterPro" id="IPR011547">
    <property type="entry name" value="SLC26A/SulP_dom"/>
</dbReference>
<dbReference type="Gene3D" id="2.60.40.60">
    <property type="entry name" value="Cadherins"/>
    <property type="match status" value="9"/>
</dbReference>
<feature type="domain" description="EGF-like" evidence="30">
    <location>
        <begin position="1062"/>
        <end position="1098"/>
    </location>
</feature>
<feature type="domain" description="Laminin G" evidence="29">
    <location>
        <begin position="1141"/>
        <end position="1345"/>
    </location>
</feature>
<evidence type="ECO:0000256" key="27">
    <source>
        <dbReference type="SAM" id="MobiDB-lite"/>
    </source>
</evidence>
<dbReference type="Pfam" id="PF00053">
    <property type="entry name" value="EGF_laminin"/>
    <property type="match status" value="1"/>
</dbReference>
<dbReference type="Pfam" id="PF01740">
    <property type="entry name" value="STAS"/>
    <property type="match status" value="1"/>
</dbReference>
<dbReference type="InterPro" id="IPR036513">
    <property type="entry name" value="STAS_dom_sf"/>
</dbReference>
<dbReference type="SMART" id="SM00282">
    <property type="entry name" value="LamG"/>
    <property type="match status" value="2"/>
</dbReference>
<comment type="function">
    <text evidence="1">Receptor that may have an important role in cell/cell signaling during nervous system formation.</text>
</comment>
<dbReference type="FunFam" id="2.60.40.60:FF:000040">
    <property type="entry name" value="cadherin EGF LAG seven-pass G-type receptor 3"/>
    <property type="match status" value="1"/>
</dbReference>
<gene>
    <name evidence="37" type="ORF">ASZ78_007684</name>
</gene>
<dbReference type="Pfam" id="PF01825">
    <property type="entry name" value="GPS"/>
    <property type="match status" value="1"/>
</dbReference>
<dbReference type="InterPro" id="IPR002049">
    <property type="entry name" value="LE_dom"/>
</dbReference>
<evidence type="ECO:0000256" key="3">
    <source>
        <dbReference type="ARBA" id="ARBA00010933"/>
    </source>
</evidence>
<dbReference type="PROSITE" id="PS50026">
    <property type="entry name" value="EGF_3"/>
    <property type="match status" value="6"/>
</dbReference>
<dbReference type="Gene3D" id="2.10.25.10">
    <property type="entry name" value="Laminin"/>
    <property type="match status" value="6"/>
</dbReference>
<feature type="transmembrane region" description="Helical" evidence="28">
    <location>
        <begin position="3094"/>
        <end position="3114"/>
    </location>
</feature>
<feature type="domain" description="Cadherin" evidence="35">
    <location>
        <begin position="71"/>
        <end position="178"/>
    </location>
</feature>
<evidence type="ECO:0000259" key="29">
    <source>
        <dbReference type="PROSITE" id="PS50025"/>
    </source>
</evidence>
<feature type="domain" description="Cadherin" evidence="35">
    <location>
        <begin position="492"/>
        <end position="594"/>
    </location>
</feature>
<evidence type="ECO:0000313" key="37">
    <source>
        <dbReference type="EMBL" id="OXB53603.1"/>
    </source>
</evidence>
<dbReference type="Pfam" id="PF00002">
    <property type="entry name" value="7tm_2"/>
    <property type="match status" value="1"/>
</dbReference>
<keyword evidence="14" id="KW-0297">G-protein coupled receptor</keyword>
<evidence type="ECO:0000256" key="25">
    <source>
        <dbReference type="PROSITE-ProRule" id="PRU00460"/>
    </source>
</evidence>
<dbReference type="InterPro" id="IPR000203">
    <property type="entry name" value="GPS"/>
</dbReference>
<evidence type="ECO:0000259" key="33">
    <source>
        <dbReference type="PROSITE" id="PS50227"/>
    </source>
</evidence>
<keyword evidence="4" id="KW-0217">Developmental protein</keyword>
<keyword evidence="15 28" id="KW-0472">Membrane</keyword>
<dbReference type="PANTHER" id="PTHR24026:SF38">
    <property type="entry name" value="CADHERIN EGF LAG SEVEN-PASS G-TYPE RECEPTOR 3"/>
    <property type="match status" value="1"/>
</dbReference>
<evidence type="ECO:0000256" key="28">
    <source>
        <dbReference type="SAM" id="Phobius"/>
    </source>
</evidence>
<dbReference type="FunFam" id="2.10.25.10:FF:000011">
    <property type="entry name" value="Cadherin EGF LAG seven-pass G-type receptor"/>
    <property type="match status" value="1"/>
</dbReference>
<keyword evidence="8 28" id="KW-0812">Transmembrane</keyword>
<comment type="caution">
    <text evidence="37">The sequence shown here is derived from an EMBL/GenBank/DDBJ whole genome shotgun (WGS) entry which is preliminary data.</text>
</comment>
<dbReference type="FunFam" id="2.60.40.60:FF:000038">
    <property type="entry name" value="Cadherin EGF LAG seven-pass G-type receptor 3"/>
    <property type="match status" value="1"/>
</dbReference>
<dbReference type="FunFam" id="2.60.120.200:FF:000084">
    <property type="entry name" value="Cadherin EGF LAG seven-pass G-type receptor 3"/>
    <property type="match status" value="1"/>
</dbReference>
<feature type="transmembrane region" description="Helical" evidence="28">
    <location>
        <begin position="2217"/>
        <end position="2239"/>
    </location>
</feature>
<dbReference type="PROSITE" id="PS50227">
    <property type="entry name" value="G_PROTEIN_RECEP_F2_3"/>
    <property type="match status" value="1"/>
</dbReference>
<evidence type="ECO:0000256" key="20">
    <source>
        <dbReference type="ARBA" id="ARBA00023278"/>
    </source>
</evidence>
<dbReference type="FunFam" id="2.10.25.10:FF:000122">
    <property type="entry name" value="Protein crumbs homolog 2"/>
    <property type="match status" value="1"/>
</dbReference>
<dbReference type="SMART" id="SM00112">
    <property type="entry name" value="CA"/>
    <property type="match status" value="9"/>
</dbReference>
<evidence type="ECO:0000256" key="21">
    <source>
        <dbReference type="ARBA" id="ARBA00023292"/>
    </source>
</evidence>
<evidence type="ECO:0000259" key="30">
    <source>
        <dbReference type="PROSITE" id="PS50026"/>
    </source>
</evidence>
<evidence type="ECO:0000256" key="16">
    <source>
        <dbReference type="ARBA" id="ARBA00023157"/>
    </source>
</evidence>
<proteinExistence type="inferred from homology"/>
<dbReference type="InterPro" id="IPR000832">
    <property type="entry name" value="GPCR_2_secretin-like"/>
</dbReference>
<dbReference type="FunFam" id="4.10.1240.10:FF:000021">
    <property type="entry name" value="Cadherin EGF LAG seven-pass G-type receptor"/>
    <property type="match status" value="1"/>
</dbReference>
<dbReference type="NCBIfam" id="TIGR00815">
    <property type="entry name" value="sulP"/>
    <property type="match status" value="1"/>
</dbReference>
<dbReference type="PROSITE" id="PS50801">
    <property type="entry name" value="STAS"/>
    <property type="match status" value="1"/>
</dbReference>
<feature type="disulfide bond" evidence="24">
    <location>
        <begin position="1374"/>
        <end position="1383"/>
    </location>
</feature>
<dbReference type="SUPFAM" id="SSF57196">
    <property type="entry name" value="EGF/Laminin"/>
    <property type="match status" value="3"/>
</dbReference>
<dbReference type="SMART" id="SM00181">
    <property type="entry name" value="EGF"/>
    <property type="match status" value="6"/>
</dbReference>
<dbReference type="FunFam" id="3.30.830.10:FF:000016">
    <property type="entry name" value="Cytochrome b-c1 complex subunit 1, mitochondrial"/>
    <property type="match status" value="1"/>
</dbReference>
<dbReference type="PROSITE" id="PS00232">
    <property type="entry name" value="CADHERIN_1"/>
    <property type="match status" value="6"/>
</dbReference>
<feature type="domain" description="Cadherin" evidence="35">
    <location>
        <begin position="285"/>
        <end position="389"/>
    </location>
</feature>
<feature type="disulfide bond" evidence="25">
    <location>
        <begin position="1700"/>
        <end position="1712"/>
    </location>
</feature>
<dbReference type="PROSITE" id="PS00022">
    <property type="entry name" value="EGF_1"/>
    <property type="match status" value="5"/>
</dbReference>
<evidence type="ECO:0000259" key="36">
    <source>
        <dbReference type="PROSITE" id="PS50801"/>
    </source>
</evidence>
<dbReference type="InterPro" id="IPR017983">
    <property type="entry name" value="GPCR_2_secretin-like_CS"/>
</dbReference>
<evidence type="ECO:0000256" key="10">
    <source>
        <dbReference type="ARBA" id="ARBA00022737"/>
    </source>
</evidence>
<dbReference type="SUPFAM" id="SSF49313">
    <property type="entry name" value="Cadherin-like"/>
    <property type="match status" value="9"/>
</dbReference>
<dbReference type="SUPFAM" id="SSF52091">
    <property type="entry name" value="SpoIIaa-like"/>
    <property type="match status" value="1"/>
</dbReference>
<comment type="subcellular location">
    <subcellularLocation>
        <location evidence="2">Cell membrane</location>
        <topology evidence="2">Multi-pass membrane protein</topology>
    </subcellularLocation>
</comment>
<evidence type="ECO:0000256" key="12">
    <source>
        <dbReference type="ARBA" id="ARBA00022946"/>
    </source>
</evidence>
<dbReference type="GO" id="GO:0005886">
    <property type="term" value="C:plasma membrane"/>
    <property type="evidence" value="ECO:0007669"/>
    <property type="project" value="UniProtKB-SubCell"/>
</dbReference>
<dbReference type="FunFam" id="2.10.25.10:FF:000286">
    <property type="entry name" value="Cadherin EGF LAG seven-pass G-type receptor 3"/>
    <property type="match status" value="1"/>
</dbReference>
<dbReference type="InterPro" id="IPR013320">
    <property type="entry name" value="ConA-like_dom_sf"/>
</dbReference>
<keyword evidence="16 24" id="KW-1015">Disulfide bond</keyword>
<feature type="domain" description="EGF-like" evidence="30">
    <location>
        <begin position="1348"/>
        <end position="1384"/>
    </location>
</feature>
<feature type="domain" description="G-protein coupled receptors family 2 profile 2" evidence="34">
    <location>
        <begin position="2156"/>
        <end position="2393"/>
    </location>
</feature>
<dbReference type="InterPro" id="IPR000152">
    <property type="entry name" value="EGF-type_Asp/Asn_hydroxyl_site"/>
</dbReference>
<keyword evidence="12" id="KW-0809">Transit peptide</keyword>
<dbReference type="InterPro" id="IPR046338">
    <property type="entry name" value="GAIN_dom_sf"/>
</dbReference>
<feature type="disulfide bond" evidence="25">
    <location>
        <begin position="1721"/>
        <end position="1730"/>
    </location>
</feature>
<feature type="disulfide bond" evidence="24">
    <location>
        <begin position="1050"/>
        <end position="1059"/>
    </location>
</feature>
<feature type="transmembrane region" description="Helical" evidence="28">
    <location>
        <begin position="2193"/>
        <end position="2211"/>
    </location>
</feature>
<dbReference type="PROSITE" id="PS01248">
    <property type="entry name" value="EGF_LAM_1"/>
    <property type="match status" value="1"/>
</dbReference>
<dbReference type="Proteomes" id="UP000198323">
    <property type="component" value="Unassembled WGS sequence"/>
</dbReference>
<evidence type="ECO:0000259" key="31">
    <source>
        <dbReference type="PROSITE" id="PS50027"/>
    </source>
</evidence>
<dbReference type="FunFam" id="2.60.40.60:FF:000029">
    <property type="entry name" value="Cadherin EGF LAG seven-pass G-type receptor 3"/>
    <property type="match status" value="1"/>
</dbReference>
<dbReference type="SUPFAM" id="SSF81321">
    <property type="entry name" value="Family A G protein-coupled receptor-like"/>
    <property type="match status" value="1"/>
</dbReference>